<dbReference type="GO" id="GO:0008206">
    <property type="term" value="P:bile acid metabolic process"/>
    <property type="evidence" value="ECO:0007669"/>
    <property type="project" value="UniProtKB-ARBA"/>
</dbReference>
<comment type="similarity">
    <text evidence="1">Belongs to the short-chain dehydrogenases/reductases (SDR) family.</text>
</comment>
<evidence type="ECO:0000256" key="1">
    <source>
        <dbReference type="ARBA" id="ARBA00006484"/>
    </source>
</evidence>
<protein>
    <submittedName>
        <fullName evidence="3">Short-chain dehydrogenase</fullName>
    </submittedName>
</protein>
<evidence type="ECO:0000256" key="2">
    <source>
        <dbReference type="ARBA" id="ARBA00023002"/>
    </source>
</evidence>
<evidence type="ECO:0000313" key="3">
    <source>
        <dbReference type="EMBL" id="OPG89270.1"/>
    </source>
</evidence>
<dbReference type="AlphaFoldDB" id="A0A1V4FNM3"/>
<dbReference type="PANTHER" id="PTHR24321:SF8">
    <property type="entry name" value="ESTRADIOL 17-BETA-DEHYDROGENASE 8-RELATED"/>
    <property type="match status" value="1"/>
</dbReference>
<dbReference type="PRINTS" id="PR00081">
    <property type="entry name" value="GDHRDH"/>
</dbReference>
<keyword evidence="2" id="KW-0560">Oxidoreductase</keyword>
<dbReference type="PRINTS" id="PR00080">
    <property type="entry name" value="SDRFAMILY"/>
</dbReference>
<reference evidence="3 4" key="1">
    <citation type="submission" date="2017-03" db="EMBL/GenBank/DDBJ databases">
        <title>Antibiotic resistance of probiotic microorganisms.</title>
        <authorList>
            <person name="Sanudo A.I."/>
            <person name="Olivares M."/>
            <person name="Banuelos O."/>
        </authorList>
    </citation>
    <scope>NUCLEOTIDE SEQUENCE [LARGE SCALE GENOMIC DNA]</scope>
    <source>
        <strain evidence="3 4">CECT8605</strain>
    </source>
</reference>
<dbReference type="InterPro" id="IPR020904">
    <property type="entry name" value="Sc_DH/Rdtase_CS"/>
</dbReference>
<dbReference type="Gene3D" id="3.40.50.720">
    <property type="entry name" value="NAD(P)-binding Rossmann-like Domain"/>
    <property type="match status" value="1"/>
</dbReference>
<evidence type="ECO:0000313" key="4">
    <source>
        <dbReference type="Proteomes" id="UP000189795"/>
    </source>
</evidence>
<accession>A0A1V4FNM3</accession>
<dbReference type="Pfam" id="PF13561">
    <property type="entry name" value="adh_short_C2"/>
    <property type="match status" value="1"/>
</dbReference>
<dbReference type="SUPFAM" id="SSF51735">
    <property type="entry name" value="NAD(P)-binding Rossmann-fold domains"/>
    <property type="match status" value="1"/>
</dbReference>
<dbReference type="CDD" id="cd05233">
    <property type="entry name" value="SDR_c"/>
    <property type="match status" value="1"/>
</dbReference>
<dbReference type="PROSITE" id="PS00061">
    <property type="entry name" value="ADH_SHORT"/>
    <property type="match status" value="1"/>
</dbReference>
<comment type="caution">
    <text evidence="3">The sequence shown here is derived from an EMBL/GenBank/DDBJ whole genome shotgun (WGS) entry which is preliminary data.</text>
</comment>
<gene>
    <name evidence="3" type="ORF">B5D07_01000</name>
</gene>
<name>A0A1V4FNM3_LIMRT</name>
<dbReference type="InterPro" id="IPR036291">
    <property type="entry name" value="NAD(P)-bd_dom_sf"/>
</dbReference>
<dbReference type="RefSeq" id="WP_079375865.1">
    <property type="nucleotide sequence ID" value="NZ_MWVS01000015.1"/>
</dbReference>
<dbReference type="GO" id="GO:0016491">
    <property type="term" value="F:oxidoreductase activity"/>
    <property type="evidence" value="ECO:0007669"/>
    <property type="project" value="UniProtKB-KW"/>
</dbReference>
<proteinExistence type="inferred from homology"/>
<dbReference type="FunFam" id="3.40.50.720:FF:000084">
    <property type="entry name" value="Short-chain dehydrogenase reductase"/>
    <property type="match status" value="1"/>
</dbReference>
<organism evidence="3 4">
    <name type="scientific">Limosilactobacillus reuteri</name>
    <name type="common">Lactobacillus reuteri</name>
    <dbReference type="NCBI Taxonomy" id="1598"/>
    <lineage>
        <taxon>Bacteria</taxon>
        <taxon>Bacillati</taxon>
        <taxon>Bacillota</taxon>
        <taxon>Bacilli</taxon>
        <taxon>Lactobacillales</taxon>
        <taxon>Lactobacillaceae</taxon>
        <taxon>Limosilactobacillus</taxon>
    </lineage>
</organism>
<dbReference type="EMBL" id="MWVS01000015">
    <property type="protein sequence ID" value="OPG89270.1"/>
    <property type="molecule type" value="Genomic_DNA"/>
</dbReference>
<dbReference type="PANTHER" id="PTHR24321">
    <property type="entry name" value="DEHYDROGENASES, SHORT CHAIN"/>
    <property type="match status" value="1"/>
</dbReference>
<sequence length="246" mass="26315">MQTVVITGGTSGIGLATADVFLKNGWNTVLIGRDAEKGMQVERHLGEIYSPAQVAFIQADISKSSEVEHAKQITLNKFKTVDAIVNNAGIVIHGEVHETSEEDWDKIFDVDVKGTFLTSKAFLPTMIEQDHGSIVNISSVSGMAGDRAMVAYNAAKGAIINMTRAMAIDYGKNNIRVNVVAPGPTNTPLFHQDKQKFAKNSPLNRIVEPEEVAAAIYFVASPAASAITGEVIPVTAGFEISTGQPM</sequence>
<dbReference type="Proteomes" id="UP000189795">
    <property type="component" value="Unassembled WGS sequence"/>
</dbReference>
<dbReference type="InterPro" id="IPR002347">
    <property type="entry name" value="SDR_fam"/>
</dbReference>